<protein>
    <submittedName>
        <fullName evidence="7">Cation:proton antiporter</fullName>
    </submittedName>
</protein>
<evidence type="ECO:0000313" key="8">
    <source>
        <dbReference type="Proteomes" id="UP000014463"/>
    </source>
</evidence>
<dbReference type="GO" id="GO:0005886">
    <property type="term" value="C:plasma membrane"/>
    <property type="evidence" value="ECO:0007669"/>
    <property type="project" value="UniProtKB-SubCell"/>
</dbReference>
<organism evidence="7 8">
    <name type="scientific">Litchfieldella anticariensis (strain DSM 16096 / CECT 5854 / CIP 108499 / LMG 22089 / FP35)</name>
    <name type="common">Halomonas anticariensis</name>
    <dbReference type="NCBI Taxonomy" id="1121939"/>
    <lineage>
        <taxon>Bacteria</taxon>
        <taxon>Pseudomonadati</taxon>
        <taxon>Pseudomonadota</taxon>
        <taxon>Gammaproteobacteria</taxon>
        <taxon>Oceanospirillales</taxon>
        <taxon>Halomonadaceae</taxon>
        <taxon>Litchfieldella</taxon>
    </lineage>
</organism>
<dbReference type="PATRIC" id="fig|1121939.11.peg.1358"/>
<dbReference type="PANTHER" id="PTHR34584">
    <property type="entry name" value="NA(+)/H(+) ANTIPORTER SUBUNIT E1"/>
    <property type="match status" value="1"/>
</dbReference>
<keyword evidence="8" id="KW-1185">Reference proteome</keyword>
<evidence type="ECO:0000256" key="2">
    <source>
        <dbReference type="ARBA" id="ARBA00006228"/>
    </source>
</evidence>
<dbReference type="InterPro" id="IPR002758">
    <property type="entry name" value="Cation_antiport_E"/>
</dbReference>
<dbReference type="STRING" id="1121939.L861_21705"/>
<evidence type="ECO:0000256" key="6">
    <source>
        <dbReference type="ARBA" id="ARBA00023136"/>
    </source>
</evidence>
<keyword evidence="3" id="KW-1003">Cell membrane</keyword>
<evidence type="ECO:0000256" key="5">
    <source>
        <dbReference type="ARBA" id="ARBA00022989"/>
    </source>
</evidence>
<dbReference type="GO" id="GO:0008324">
    <property type="term" value="F:monoatomic cation transmembrane transporter activity"/>
    <property type="evidence" value="ECO:0007669"/>
    <property type="project" value="InterPro"/>
</dbReference>
<dbReference type="PANTHER" id="PTHR34584:SF1">
    <property type="entry name" value="NA(+)_H(+) ANTIPORTER SUBUNIT E1"/>
    <property type="match status" value="1"/>
</dbReference>
<dbReference type="RefSeq" id="WP_016415857.1">
    <property type="nucleotide sequence ID" value="NZ_AUAB01000013.1"/>
</dbReference>
<dbReference type="Pfam" id="PF01899">
    <property type="entry name" value="MNHE"/>
    <property type="match status" value="1"/>
</dbReference>
<proteinExistence type="inferred from homology"/>
<evidence type="ECO:0000256" key="3">
    <source>
        <dbReference type="ARBA" id="ARBA00022475"/>
    </source>
</evidence>
<comment type="similarity">
    <text evidence="2">Belongs to the CPA3 antiporters (TC 2.A.63) subunit E family.</text>
</comment>
<dbReference type="OrthoDB" id="9807187at2"/>
<evidence type="ECO:0000313" key="7">
    <source>
        <dbReference type="EMBL" id="EPC02936.1"/>
    </source>
</evidence>
<comment type="subcellular location">
    <subcellularLocation>
        <location evidence="1">Cell membrane</location>
        <topology evidence="1">Multi-pass membrane protein</topology>
    </subcellularLocation>
</comment>
<comment type="caution">
    <text evidence="7">The sequence shown here is derived from an EMBL/GenBank/DDBJ whole genome shotgun (WGS) entry which is preliminary data.</text>
</comment>
<evidence type="ECO:0000256" key="1">
    <source>
        <dbReference type="ARBA" id="ARBA00004651"/>
    </source>
</evidence>
<dbReference type="Proteomes" id="UP000014463">
    <property type="component" value="Unassembled WGS sequence"/>
</dbReference>
<keyword evidence="5" id="KW-1133">Transmembrane helix</keyword>
<dbReference type="eggNOG" id="COG1863">
    <property type="taxonomic scope" value="Bacteria"/>
</dbReference>
<reference evidence="7 8" key="1">
    <citation type="journal article" date="2013" name="Genome Announc.">
        <title>Draft genome sequence of the moderately halophilic gammaproteobacterium Halomonas anticariensis FP35.</title>
        <authorList>
            <person name="Tahrioui A."/>
            <person name="Quesada E."/>
            <person name="Llamas I."/>
        </authorList>
    </citation>
    <scope>NUCLEOTIDE SEQUENCE [LARGE SCALE GENOMIC DNA]</scope>
    <source>
        <strain evidence="8">DSM 16096 / CECT 5854 / LMG 22089 / FP35</strain>
    </source>
</reference>
<sequence length="162" mass="18420">MIGAIWNLLLALAWVVLTGDFSGHNLLAGLVFGYLTLALIQSHDEALSGYAQWLPRLILFIGFFLKELVKANLRVAFDIVTPPWYMKPGVIAMPLKAKTDLEITFFANLISLTPGTLSLDVSDDRRVLYIHAMFLDDEQELRRGLEELERRALELFRREESV</sequence>
<keyword evidence="4" id="KW-0812">Transmembrane</keyword>
<dbReference type="EMBL" id="ASTJ01000022">
    <property type="protein sequence ID" value="EPC02936.1"/>
    <property type="molecule type" value="Genomic_DNA"/>
</dbReference>
<accession>S2LDW3</accession>
<gene>
    <name evidence="7" type="ORF">L861_21705</name>
</gene>
<dbReference type="AlphaFoldDB" id="S2LDW3"/>
<keyword evidence="6" id="KW-0472">Membrane</keyword>
<evidence type="ECO:0000256" key="4">
    <source>
        <dbReference type="ARBA" id="ARBA00022692"/>
    </source>
</evidence>
<name>S2LDW3_LITA3</name>
<dbReference type="PIRSF" id="PIRSF019239">
    <property type="entry name" value="MrpE"/>
    <property type="match status" value="1"/>
</dbReference>